<keyword evidence="3" id="KW-1185">Reference proteome</keyword>
<dbReference type="GO" id="GO:0006780">
    <property type="term" value="P:uroporphyrinogen III biosynthetic process"/>
    <property type="evidence" value="ECO:0007669"/>
    <property type="project" value="InterPro"/>
</dbReference>
<dbReference type="GO" id="GO:0004852">
    <property type="term" value="F:uroporphyrinogen-III synthase activity"/>
    <property type="evidence" value="ECO:0007669"/>
    <property type="project" value="InterPro"/>
</dbReference>
<organism evidence="2 3">
    <name type="scientific">Deinococcus arboris</name>
    <dbReference type="NCBI Taxonomy" id="2682977"/>
    <lineage>
        <taxon>Bacteria</taxon>
        <taxon>Thermotogati</taxon>
        <taxon>Deinococcota</taxon>
        <taxon>Deinococci</taxon>
        <taxon>Deinococcales</taxon>
        <taxon>Deinococcaceae</taxon>
        <taxon>Deinococcus</taxon>
    </lineage>
</organism>
<dbReference type="RefSeq" id="WP_157458443.1">
    <property type="nucleotide sequence ID" value="NZ_WQLB01000006.1"/>
</dbReference>
<dbReference type="InterPro" id="IPR039793">
    <property type="entry name" value="UROS/Hem4"/>
</dbReference>
<name>A0A7C9M7T0_9DEIO</name>
<dbReference type="SUPFAM" id="SSF69618">
    <property type="entry name" value="HemD-like"/>
    <property type="match status" value="1"/>
</dbReference>
<dbReference type="Pfam" id="PF02602">
    <property type="entry name" value="HEM4"/>
    <property type="match status" value="1"/>
</dbReference>
<accession>A0A7C9M7T0</accession>
<reference evidence="2 3" key="1">
    <citation type="submission" date="2019-12" db="EMBL/GenBank/DDBJ databases">
        <title>Deinococcus sp. HMF7620 Genome sequencing and assembly.</title>
        <authorList>
            <person name="Kang H."/>
            <person name="Kim H."/>
            <person name="Joh K."/>
        </authorList>
    </citation>
    <scope>NUCLEOTIDE SEQUENCE [LARGE SCALE GENOMIC DNA]</scope>
    <source>
        <strain evidence="2 3">HMF7620</strain>
    </source>
</reference>
<feature type="domain" description="Tetrapyrrole biosynthesis uroporphyrinogen III synthase" evidence="1">
    <location>
        <begin position="1"/>
        <end position="236"/>
    </location>
</feature>
<sequence>MQALIRTYGGSPQVAPSMRERPLDLSSALALFQRHLLTGDIHAIVCQAGVGTRTFLQALAPTQLEALQNVPFLALGPISARVLSDFGLSRVQVTQPHLWPQVAEHLLATLSRGQHAVILEYGEAMPAALVRKLGAAGIRVTSLPVYHCAFPINPVPLAQAVRDVVLGGPDVLLLSRGTQLLHFLKYAERLGLQAEARAGLNRLVTVSIGPACSEAATDLGLRIDLEADPHTMTTLVRLAAEKAHGVLAQRLSRTG</sequence>
<dbReference type="Proteomes" id="UP000483286">
    <property type="component" value="Unassembled WGS sequence"/>
</dbReference>
<dbReference type="AlphaFoldDB" id="A0A7C9M7T0"/>
<evidence type="ECO:0000313" key="3">
    <source>
        <dbReference type="Proteomes" id="UP000483286"/>
    </source>
</evidence>
<gene>
    <name evidence="2" type="ORF">GO986_06330</name>
</gene>
<protein>
    <submittedName>
        <fullName evidence="2">Uroporphyrinogen-III synthase</fullName>
    </submittedName>
</protein>
<comment type="caution">
    <text evidence="2">The sequence shown here is derived from an EMBL/GenBank/DDBJ whole genome shotgun (WGS) entry which is preliminary data.</text>
</comment>
<dbReference type="PANTHER" id="PTHR40082:SF1">
    <property type="entry name" value="BLR5956 PROTEIN"/>
    <property type="match status" value="1"/>
</dbReference>
<proteinExistence type="predicted"/>
<dbReference type="EMBL" id="WQLB01000006">
    <property type="protein sequence ID" value="MVN86379.1"/>
    <property type="molecule type" value="Genomic_DNA"/>
</dbReference>
<dbReference type="InterPro" id="IPR003754">
    <property type="entry name" value="4pyrrol_synth_uPrphyn_synth"/>
</dbReference>
<dbReference type="CDD" id="cd06578">
    <property type="entry name" value="HemD"/>
    <property type="match status" value="1"/>
</dbReference>
<dbReference type="InterPro" id="IPR036108">
    <property type="entry name" value="4pyrrol_syn_uPrphyn_synt_sf"/>
</dbReference>
<dbReference type="Gene3D" id="3.40.50.10090">
    <property type="match status" value="2"/>
</dbReference>
<dbReference type="PANTHER" id="PTHR40082">
    <property type="entry name" value="BLR5956 PROTEIN"/>
    <property type="match status" value="1"/>
</dbReference>
<evidence type="ECO:0000259" key="1">
    <source>
        <dbReference type="Pfam" id="PF02602"/>
    </source>
</evidence>
<evidence type="ECO:0000313" key="2">
    <source>
        <dbReference type="EMBL" id="MVN86379.1"/>
    </source>
</evidence>